<protein>
    <submittedName>
        <fullName evidence="3">Uncharacterized protein</fullName>
    </submittedName>
</protein>
<dbReference type="InterPro" id="IPR053258">
    <property type="entry name" value="Ca-permeable_cation_channel"/>
</dbReference>
<evidence type="ECO:0000313" key="4">
    <source>
        <dbReference type="Proteomes" id="UP000290289"/>
    </source>
</evidence>
<feature type="transmembrane region" description="Helical" evidence="2">
    <location>
        <begin position="120"/>
        <end position="150"/>
    </location>
</feature>
<keyword evidence="4" id="KW-1185">Reference proteome</keyword>
<dbReference type="EMBL" id="RDQH01000343">
    <property type="protein sequence ID" value="RXH69275.1"/>
    <property type="molecule type" value="Genomic_DNA"/>
</dbReference>
<evidence type="ECO:0000256" key="1">
    <source>
        <dbReference type="SAM" id="MobiDB-lite"/>
    </source>
</evidence>
<feature type="transmembrane region" description="Helical" evidence="2">
    <location>
        <begin position="369"/>
        <end position="399"/>
    </location>
</feature>
<name>A0A498HIE6_MALDO</name>
<feature type="compositionally biased region" description="Low complexity" evidence="1">
    <location>
        <begin position="8"/>
        <end position="25"/>
    </location>
</feature>
<reference evidence="3 4" key="1">
    <citation type="submission" date="2018-10" db="EMBL/GenBank/DDBJ databases">
        <title>A high-quality apple genome assembly.</title>
        <authorList>
            <person name="Hu J."/>
        </authorList>
    </citation>
    <scope>NUCLEOTIDE SEQUENCE [LARGE SCALE GENOMIC DNA]</scope>
    <source>
        <strain evidence="4">cv. HFTH1</strain>
        <tissue evidence="3">Young leaf</tissue>
    </source>
</reference>
<evidence type="ECO:0000256" key="2">
    <source>
        <dbReference type="SAM" id="Phobius"/>
    </source>
</evidence>
<feature type="region of interest" description="Disordered" evidence="1">
    <location>
        <begin position="264"/>
        <end position="287"/>
    </location>
</feature>
<evidence type="ECO:0000313" key="3">
    <source>
        <dbReference type="EMBL" id="RXH69275.1"/>
    </source>
</evidence>
<organism evidence="3 4">
    <name type="scientific">Malus domestica</name>
    <name type="common">Apple</name>
    <name type="synonym">Pyrus malus</name>
    <dbReference type="NCBI Taxonomy" id="3750"/>
    <lineage>
        <taxon>Eukaryota</taxon>
        <taxon>Viridiplantae</taxon>
        <taxon>Streptophyta</taxon>
        <taxon>Embryophyta</taxon>
        <taxon>Tracheophyta</taxon>
        <taxon>Spermatophyta</taxon>
        <taxon>Magnoliopsida</taxon>
        <taxon>eudicotyledons</taxon>
        <taxon>Gunneridae</taxon>
        <taxon>Pentapetalae</taxon>
        <taxon>rosids</taxon>
        <taxon>fabids</taxon>
        <taxon>Rosales</taxon>
        <taxon>Rosaceae</taxon>
        <taxon>Amygdaloideae</taxon>
        <taxon>Maleae</taxon>
        <taxon>Malus</taxon>
    </lineage>
</organism>
<dbReference type="AlphaFoldDB" id="A0A498HIE6"/>
<dbReference type="PANTHER" id="PTHR34115">
    <property type="entry name" value="PROTEIN, PUTATIVE-RELATED"/>
    <property type="match status" value="1"/>
</dbReference>
<accession>A0A498HIE6</accession>
<proteinExistence type="predicted"/>
<gene>
    <name evidence="3" type="ORF">DVH24_037059</name>
</gene>
<sequence length="499" mass="53586">MVQEAGNRPAVTVSSSTPSSLSSRHATSEAGEHDRQSTSSKALHKRIIFAIPTLAGFIQLRYGAGAAEYLLSTEYDMLVALIVAIVVYISSWALAVKIFPARENPDLSEFMDKISLSSGTLAITLELLIIVPALGWFAIAAWSICLVIAVTNSYHEIADVLKSLYQRAREQLLQVFDKLKELFMNIGASAGVVASGMFDKLKEFFMNIGAGAEVIASGMFDKLKELVMGSDQPNGAGASAKMALNNTEIMMIQAAGNRQAVTVSSSTPSSLSSSRATSEAGEHDRQSSSKALHKRIIFAIPTLAGFIQLRYGAGAAEYLLSTEYDMLVALIVAIVVYISSWALSVKIFPARENPDLSDFMDKISLWSGTLAITLELLIIVPALGWFAIAAWSICLVIAVTKSYHEIADVLKSLYQRAREQLLQVFDKLKELFMNIGASAGVVASGMFDKLKEFFMNIGAGAEVIASGMFDKLKELVMGSDQPNGASASAGYVGITSAAV</sequence>
<keyword evidence="2" id="KW-1133">Transmembrane helix</keyword>
<keyword evidence="2" id="KW-0472">Membrane</keyword>
<feature type="region of interest" description="Disordered" evidence="1">
    <location>
        <begin position="1"/>
        <end position="39"/>
    </location>
</feature>
<feature type="transmembrane region" description="Helical" evidence="2">
    <location>
        <begin position="77"/>
        <end position="99"/>
    </location>
</feature>
<keyword evidence="2" id="KW-0812">Transmembrane</keyword>
<feature type="transmembrane region" description="Helical" evidence="2">
    <location>
        <begin position="326"/>
        <end position="348"/>
    </location>
</feature>
<feature type="compositionally biased region" description="Basic and acidic residues" evidence="1">
    <location>
        <begin position="26"/>
        <end position="36"/>
    </location>
</feature>
<feature type="transmembrane region" description="Helical" evidence="2">
    <location>
        <begin position="296"/>
        <end position="314"/>
    </location>
</feature>
<dbReference type="PANTHER" id="PTHR34115:SF13">
    <property type="entry name" value="RPB1A"/>
    <property type="match status" value="1"/>
</dbReference>
<feature type="compositionally biased region" description="Low complexity" evidence="1">
    <location>
        <begin position="264"/>
        <end position="278"/>
    </location>
</feature>
<comment type="caution">
    <text evidence="3">The sequence shown here is derived from an EMBL/GenBank/DDBJ whole genome shotgun (WGS) entry which is preliminary data.</text>
</comment>
<dbReference type="Proteomes" id="UP000290289">
    <property type="component" value="Chromosome 17"/>
</dbReference>